<evidence type="ECO:0000256" key="1">
    <source>
        <dbReference type="ARBA" id="ARBA00004948"/>
    </source>
</evidence>
<dbReference type="CDD" id="cd01169">
    <property type="entry name" value="HMPP_kinase"/>
    <property type="match status" value="1"/>
</dbReference>
<dbReference type="PANTHER" id="PTHR20858:SF17">
    <property type="entry name" value="HYDROXYMETHYLPYRIMIDINE_PHOSPHOMETHYLPYRIMIDINE KINASE THI20-RELATED"/>
    <property type="match status" value="1"/>
</dbReference>
<keyword evidence="5 8" id="KW-0418">Kinase</keyword>
<evidence type="ECO:0000256" key="2">
    <source>
        <dbReference type="ARBA" id="ARBA00012135"/>
    </source>
</evidence>
<dbReference type="GO" id="GO:0005524">
    <property type="term" value="F:ATP binding"/>
    <property type="evidence" value="ECO:0007669"/>
    <property type="project" value="UniProtKB-KW"/>
</dbReference>
<dbReference type="EC" id="2.7.1.49" evidence="2"/>
<dbReference type="PANTHER" id="PTHR20858">
    <property type="entry name" value="PHOSPHOMETHYLPYRIMIDINE KINASE"/>
    <property type="match status" value="1"/>
</dbReference>
<dbReference type="InterPro" id="IPR004399">
    <property type="entry name" value="HMP/HMP-P_kinase_dom"/>
</dbReference>
<keyword evidence="4" id="KW-0547">Nucleotide-binding</keyword>
<evidence type="ECO:0000256" key="4">
    <source>
        <dbReference type="ARBA" id="ARBA00022741"/>
    </source>
</evidence>
<gene>
    <name evidence="8" type="primary">thiD</name>
    <name evidence="8" type="ORF">M094_2308</name>
</gene>
<evidence type="ECO:0000256" key="6">
    <source>
        <dbReference type="ARBA" id="ARBA00022840"/>
    </source>
</evidence>
<evidence type="ECO:0000313" key="8">
    <source>
        <dbReference type="EMBL" id="KDS48621.1"/>
    </source>
</evidence>
<organism evidence="8 9">
    <name type="scientific">Bacteroides uniformis str. 3978 T3 ii</name>
    <dbReference type="NCBI Taxonomy" id="1339349"/>
    <lineage>
        <taxon>Bacteria</taxon>
        <taxon>Pseudomonadati</taxon>
        <taxon>Bacteroidota</taxon>
        <taxon>Bacteroidia</taxon>
        <taxon>Bacteroidales</taxon>
        <taxon>Bacteroidaceae</taxon>
        <taxon>Bacteroides</taxon>
    </lineage>
</organism>
<evidence type="ECO:0000256" key="5">
    <source>
        <dbReference type="ARBA" id="ARBA00022777"/>
    </source>
</evidence>
<dbReference type="InterPro" id="IPR029056">
    <property type="entry name" value="Ribokinase-like"/>
</dbReference>
<dbReference type="NCBIfam" id="TIGR00097">
    <property type="entry name" value="HMP-P_kinase"/>
    <property type="match status" value="1"/>
</dbReference>
<keyword evidence="3 8" id="KW-0808">Transferase</keyword>
<dbReference type="Proteomes" id="UP000028013">
    <property type="component" value="Unassembled WGS sequence"/>
</dbReference>
<sequence length="275" mass="29178">MLPPIILSIAGSDCSGGAGIQADIKTISALGGYAASVITAVTAQNTLGVQSVYPIPADMVKAQITSVMDDLRPDAVKIGMVHDASIVTTIVDCLQTYTPECIVYDPVMISTSGRRLMTEETIQVIKTELFPLCTLITPNLNEASLLWGQTITGTVEMRQAAQELSCRYNTAILVKGGHLEGNDMCDVLYCRQPSAGADVLPSGCILYSNPKIESRNLHGTGCTLSSAIATFLAGGNKLDEAVCKAKEYIGTAINRGKDMNIGHGNGPLWHFPLSE</sequence>
<comment type="pathway">
    <text evidence="1">Cofactor biosynthesis; thiamine diphosphate biosynthesis.</text>
</comment>
<dbReference type="SUPFAM" id="SSF53613">
    <property type="entry name" value="Ribokinase-like"/>
    <property type="match status" value="1"/>
</dbReference>
<dbReference type="Gene3D" id="3.40.1190.20">
    <property type="match status" value="1"/>
</dbReference>
<dbReference type="InterPro" id="IPR013749">
    <property type="entry name" value="PM/HMP-P_kinase-1"/>
</dbReference>
<dbReference type="GO" id="GO:0009228">
    <property type="term" value="P:thiamine biosynthetic process"/>
    <property type="evidence" value="ECO:0007669"/>
    <property type="project" value="InterPro"/>
</dbReference>
<dbReference type="GO" id="GO:0005829">
    <property type="term" value="C:cytosol"/>
    <property type="evidence" value="ECO:0007669"/>
    <property type="project" value="TreeGrafter"/>
</dbReference>
<keyword evidence="6" id="KW-0067">ATP-binding</keyword>
<dbReference type="GO" id="GO:0008972">
    <property type="term" value="F:phosphomethylpyrimidine kinase activity"/>
    <property type="evidence" value="ECO:0007669"/>
    <property type="project" value="InterPro"/>
</dbReference>
<dbReference type="Pfam" id="PF08543">
    <property type="entry name" value="Phos_pyr_kin"/>
    <property type="match status" value="1"/>
</dbReference>
<evidence type="ECO:0000313" key="9">
    <source>
        <dbReference type="Proteomes" id="UP000028013"/>
    </source>
</evidence>
<dbReference type="PATRIC" id="fig|1339349.3.peg.3426"/>
<dbReference type="FunFam" id="3.40.1190.20:FF:000003">
    <property type="entry name" value="Phosphomethylpyrimidine kinase ThiD"/>
    <property type="match status" value="1"/>
</dbReference>
<dbReference type="EMBL" id="JNHN01000179">
    <property type="protein sequence ID" value="KDS48621.1"/>
    <property type="molecule type" value="Genomic_DNA"/>
</dbReference>
<evidence type="ECO:0000259" key="7">
    <source>
        <dbReference type="Pfam" id="PF08543"/>
    </source>
</evidence>
<accession>A0A078RV64</accession>
<dbReference type="AlphaFoldDB" id="A0A078RV64"/>
<reference evidence="8 9" key="1">
    <citation type="submission" date="2014-04" db="EMBL/GenBank/DDBJ databases">
        <authorList>
            <person name="Sears C."/>
            <person name="Carroll K."/>
            <person name="Sack B.R."/>
            <person name="Qadri F."/>
            <person name="Myers L.L."/>
            <person name="Chung G.-T."/>
            <person name="Escheverria P."/>
            <person name="Fraser C.M."/>
            <person name="Sadzewicz L."/>
            <person name="Shefchek K.A."/>
            <person name="Tallon L."/>
            <person name="Das S.P."/>
            <person name="Daugherty S."/>
            <person name="Mongodin E.F."/>
        </authorList>
    </citation>
    <scope>NUCLEOTIDE SEQUENCE [LARGE SCALE GENOMIC DNA]</scope>
    <source>
        <strain evidence="8 9">3978 T3 ii</strain>
    </source>
</reference>
<protein>
    <recommendedName>
        <fullName evidence="2">hydroxymethylpyrimidine kinase</fullName>
        <ecNumber evidence="2">2.7.1.49</ecNumber>
    </recommendedName>
</protein>
<dbReference type="RefSeq" id="WP_035448499.1">
    <property type="nucleotide sequence ID" value="NZ_JNHN01000179.1"/>
</dbReference>
<feature type="domain" description="Pyridoxamine kinase/Phosphomethylpyrimidine kinase" evidence="7">
    <location>
        <begin position="13"/>
        <end position="268"/>
    </location>
</feature>
<evidence type="ECO:0000256" key="3">
    <source>
        <dbReference type="ARBA" id="ARBA00022679"/>
    </source>
</evidence>
<proteinExistence type="predicted"/>
<dbReference type="GO" id="GO:0008902">
    <property type="term" value="F:hydroxymethylpyrimidine kinase activity"/>
    <property type="evidence" value="ECO:0007669"/>
    <property type="project" value="UniProtKB-EC"/>
</dbReference>
<comment type="caution">
    <text evidence="8">The sequence shown here is derived from an EMBL/GenBank/DDBJ whole genome shotgun (WGS) entry which is preliminary data.</text>
</comment>
<name>A0A078RV64_BACUN</name>